<dbReference type="InterPro" id="IPR006993">
    <property type="entry name" value="Glut_rich_SH3-bd"/>
</dbReference>
<evidence type="ECO:0000313" key="2">
    <source>
        <dbReference type="EMBL" id="CAH1794081.1"/>
    </source>
</evidence>
<dbReference type="PANTHER" id="PTHR12232">
    <property type="entry name" value="SH3 DOMAIN-BINDING GLUTAMIC ACID-RICH-LIKE PROTEIN"/>
    <property type="match status" value="1"/>
</dbReference>
<organism evidence="2 3">
    <name type="scientific">Owenia fusiformis</name>
    <name type="common">Polychaete worm</name>
    <dbReference type="NCBI Taxonomy" id="6347"/>
    <lineage>
        <taxon>Eukaryota</taxon>
        <taxon>Metazoa</taxon>
        <taxon>Spiralia</taxon>
        <taxon>Lophotrochozoa</taxon>
        <taxon>Annelida</taxon>
        <taxon>Polychaeta</taxon>
        <taxon>Sedentaria</taxon>
        <taxon>Canalipalpata</taxon>
        <taxon>Sabellida</taxon>
        <taxon>Oweniida</taxon>
        <taxon>Oweniidae</taxon>
        <taxon>Owenia</taxon>
    </lineage>
</organism>
<dbReference type="SUPFAM" id="SSF52833">
    <property type="entry name" value="Thioredoxin-like"/>
    <property type="match status" value="1"/>
</dbReference>
<reference evidence="2" key="1">
    <citation type="submission" date="2022-03" db="EMBL/GenBank/DDBJ databases">
        <authorList>
            <person name="Martin C."/>
        </authorList>
    </citation>
    <scope>NUCLEOTIDE SEQUENCE</scope>
</reference>
<dbReference type="Proteomes" id="UP000749559">
    <property type="component" value="Unassembled WGS sequence"/>
</dbReference>
<dbReference type="EMBL" id="CAIIXF020000009">
    <property type="protein sequence ID" value="CAH1794081.1"/>
    <property type="molecule type" value="Genomic_DNA"/>
</dbReference>
<dbReference type="InterPro" id="IPR051033">
    <property type="entry name" value="SH3BGR"/>
</dbReference>
<name>A0A8J1UKG0_OWEFU</name>
<dbReference type="PANTHER" id="PTHR12232:SF0">
    <property type="entry name" value="THIOREDOXIN DOMAIN-CONTAINING PROTEIN"/>
    <property type="match status" value="1"/>
</dbReference>
<dbReference type="Gene3D" id="3.40.30.10">
    <property type="entry name" value="Glutaredoxin"/>
    <property type="match status" value="1"/>
</dbReference>
<comment type="caution">
    <text evidence="2">The sequence shown here is derived from an EMBL/GenBank/DDBJ whole genome shotgun (WGS) entry which is preliminary data.</text>
</comment>
<comment type="similarity">
    <text evidence="1">Belongs to the SH3BGR family.</text>
</comment>
<dbReference type="GO" id="GO:0005737">
    <property type="term" value="C:cytoplasm"/>
    <property type="evidence" value="ECO:0007669"/>
    <property type="project" value="TreeGrafter"/>
</dbReference>
<dbReference type="OrthoDB" id="9932926at2759"/>
<dbReference type="AlphaFoldDB" id="A0A8J1UKG0"/>
<accession>A0A8J1UKG0</accession>
<evidence type="ECO:0000313" key="3">
    <source>
        <dbReference type="Proteomes" id="UP000749559"/>
    </source>
</evidence>
<sequence>MVIKIYTSRISGNVMLKLQQHYIISILEAKKIQHEEIDITDPQNEKEREFMRSVVKIPDDEGDEVPLPPQIFNGEKYCGKYEDFHAAVEKEKLFSYLELDIPEDEVEFARKVEEENKSRGGVYVQ</sequence>
<dbReference type="InterPro" id="IPR036249">
    <property type="entry name" value="Thioredoxin-like_sf"/>
</dbReference>
<evidence type="ECO:0000256" key="1">
    <source>
        <dbReference type="ARBA" id="ARBA00007764"/>
    </source>
</evidence>
<keyword evidence="3" id="KW-1185">Reference proteome</keyword>
<protein>
    <submittedName>
        <fullName evidence="2">Uncharacterized protein</fullName>
    </submittedName>
</protein>
<gene>
    <name evidence="2" type="ORF">OFUS_LOCUS18847</name>
</gene>
<dbReference type="Pfam" id="PF04908">
    <property type="entry name" value="SH3BGR"/>
    <property type="match status" value="1"/>
</dbReference>
<dbReference type="PIRSF" id="PIRSF008142">
    <property type="entry name" value="SH3-bind_E-rich_L"/>
    <property type="match status" value="1"/>
</dbReference>
<proteinExistence type="inferred from homology"/>